<evidence type="ECO:0000313" key="8">
    <source>
        <dbReference type="Proteomes" id="UP000425960"/>
    </source>
</evidence>
<organism evidence="7 8">
    <name type="scientific">Desulfosarcina ovata subsp. sediminis</name>
    <dbReference type="NCBI Taxonomy" id="885957"/>
    <lineage>
        <taxon>Bacteria</taxon>
        <taxon>Pseudomonadati</taxon>
        <taxon>Thermodesulfobacteriota</taxon>
        <taxon>Desulfobacteria</taxon>
        <taxon>Desulfobacterales</taxon>
        <taxon>Desulfosarcinaceae</taxon>
        <taxon>Desulfosarcina</taxon>
    </lineage>
</organism>
<sequence length="327" mass="36012">MRKTILLIEPTIIPEGGIRSLMDRHRVVVAPDGKTETLIQWIRKHQANAVIPNLELIEGRVIEACPSLEVIGQPGVGTDNIDVVACTEHGIPVVHAPAGNAVSVAEHTMMFILALSRDLTAWDSRVRQNIWQLKNSFLPFEIRNKVLFIIGMGRSGREVARLALAFGMRVMGYRRHPSPEVENFGAQITDSLSDGLSNADFVSLHVPLNAQTHHMISVDELACMKKSAFMINVSRGQVVDPDALYHALHSHVIAGAALDVMDQEPPAANHQLFGLDNLVLTPHIAGNTHEATKRCVMTVVEEVDKVLCAKPPRYIVNPEALNRKTLQ</sequence>
<dbReference type="SUPFAM" id="SSF51735">
    <property type="entry name" value="NAD(P)-binding Rossmann-fold domains"/>
    <property type="match status" value="1"/>
</dbReference>
<dbReference type="PROSITE" id="PS00671">
    <property type="entry name" value="D_2_HYDROXYACID_DH_3"/>
    <property type="match status" value="1"/>
</dbReference>
<evidence type="ECO:0000256" key="1">
    <source>
        <dbReference type="ARBA" id="ARBA00005854"/>
    </source>
</evidence>
<dbReference type="RefSeq" id="WP_155324902.1">
    <property type="nucleotide sequence ID" value="NZ_AP021876.1"/>
</dbReference>
<evidence type="ECO:0000313" key="7">
    <source>
        <dbReference type="EMBL" id="BBO85231.1"/>
    </source>
</evidence>
<proteinExistence type="inferred from homology"/>
<evidence type="ECO:0008006" key="9">
    <source>
        <dbReference type="Google" id="ProtNLM"/>
    </source>
</evidence>
<dbReference type="InterPro" id="IPR029753">
    <property type="entry name" value="D-isomer_DH_CS"/>
</dbReference>
<name>A0A5K7ZYN9_9BACT</name>
<dbReference type="Proteomes" id="UP000425960">
    <property type="component" value="Chromosome"/>
</dbReference>
<keyword evidence="3" id="KW-0520">NAD</keyword>
<evidence type="ECO:0000256" key="3">
    <source>
        <dbReference type="ARBA" id="ARBA00023027"/>
    </source>
</evidence>
<accession>A0A5K7ZYN9</accession>
<protein>
    <recommendedName>
        <fullName evidence="9">3-phosphoglycerate dehydrogenase</fullName>
    </recommendedName>
</protein>
<dbReference type="InterPro" id="IPR006139">
    <property type="entry name" value="D-isomer_2_OHA_DH_cat_dom"/>
</dbReference>
<dbReference type="InterPro" id="IPR006140">
    <property type="entry name" value="D-isomer_DH_NAD-bd"/>
</dbReference>
<dbReference type="InterPro" id="IPR050418">
    <property type="entry name" value="D-iso_2-hydroxyacid_DH_PdxB"/>
</dbReference>
<dbReference type="GO" id="GO:0051287">
    <property type="term" value="F:NAD binding"/>
    <property type="evidence" value="ECO:0007669"/>
    <property type="project" value="InterPro"/>
</dbReference>
<dbReference type="GO" id="GO:0016616">
    <property type="term" value="F:oxidoreductase activity, acting on the CH-OH group of donors, NAD or NADP as acceptor"/>
    <property type="evidence" value="ECO:0007669"/>
    <property type="project" value="InterPro"/>
</dbReference>
<evidence type="ECO:0000256" key="4">
    <source>
        <dbReference type="RuleBase" id="RU003719"/>
    </source>
</evidence>
<evidence type="ECO:0000259" key="6">
    <source>
        <dbReference type="Pfam" id="PF02826"/>
    </source>
</evidence>
<dbReference type="SUPFAM" id="SSF52283">
    <property type="entry name" value="Formate/glycerate dehydrogenase catalytic domain-like"/>
    <property type="match status" value="1"/>
</dbReference>
<dbReference type="PANTHER" id="PTHR43761:SF1">
    <property type="entry name" value="D-ISOMER SPECIFIC 2-HYDROXYACID DEHYDROGENASE CATALYTIC DOMAIN-CONTAINING PROTEIN-RELATED"/>
    <property type="match status" value="1"/>
</dbReference>
<gene>
    <name evidence="7" type="ORF">DSCO28_57970</name>
</gene>
<evidence type="ECO:0000256" key="2">
    <source>
        <dbReference type="ARBA" id="ARBA00023002"/>
    </source>
</evidence>
<dbReference type="PANTHER" id="PTHR43761">
    <property type="entry name" value="D-ISOMER SPECIFIC 2-HYDROXYACID DEHYDROGENASE FAMILY PROTEIN (AFU_ORTHOLOGUE AFUA_1G13630)"/>
    <property type="match status" value="1"/>
</dbReference>
<reference evidence="7 8" key="1">
    <citation type="submission" date="2019-11" db="EMBL/GenBank/DDBJ databases">
        <title>Comparative genomics of hydrocarbon-degrading Desulfosarcina strains.</title>
        <authorList>
            <person name="Watanabe M."/>
            <person name="Kojima H."/>
            <person name="Fukui M."/>
        </authorList>
    </citation>
    <scope>NUCLEOTIDE SEQUENCE [LARGE SCALE GENOMIC DNA]</scope>
    <source>
        <strain evidence="7 8">28bB2T</strain>
    </source>
</reference>
<dbReference type="Pfam" id="PF00389">
    <property type="entry name" value="2-Hacid_dh"/>
    <property type="match status" value="1"/>
</dbReference>
<comment type="similarity">
    <text evidence="1 4">Belongs to the D-isomer specific 2-hydroxyacid dehydrogenase family.</text>
</comment>
<dbReference type="FunFam" id="3.40.50.720:FF:000203">
    <property type="entry name" value="D-3-phosphoglycerate dehydrogenase (SerA)"/>
    <property type="match status" value="1"/>
</dbReference>
<dbReference type="CDD" id="cd12173">
    <property type="entry name" value="PGDH_4"/>
    <property type="match status" value="1"/>
</dbReference>
<feature type="domain" description="D-isomer specific 2-hydroxyacid dehydrogenase catalytic" evidence="5">
    <location>
        <begin position="14"/>
        <end position="317"/>
    </location>
</feature>
<feature type="domain" description="D-isomer specific 2-hydroxyacid dehydrogenase NAD-binding" evidence="6">
    <location>
        <begin position="109"/>
        <end position="285"/>
    </location>
</feature>
<dbReference type="EMBL" id="AP021876">
    <property type="protein sequence ID" value="BBO85231.1"/>
    <property type="molecule type" value="Genomic_DNA"/>
</dbReference>
<evidence type="ECO:0000259" key="5">
    <source>
        <dbReference type="Pfam" id="PF00389"/>
    </source>
</evidence>
<dbReference type="KEGG" id="dov:DSCO28_57970"/>
<keyword evidence="2 4" id="KW-0560">Oxidoreductase</keyword>
<dbReference type="InterPro" id="IPR036291">
    <property type="entry name" value="NAD(P)-bd_dom_sf"/>
</dbReference>
<dbReference type="Pfam" id="PF02826">
    <property type="entry name" value="2-Hacid_dh_C"/>
    <property type="match status" value="1"/>
</dbReference>
<dbReference type="Gene3D" id="3.40.50.720">
    <property type="entry name" value="NAD(P)-binding Rossmann-like Domain"/>
    <property type="match status" value="2"/>
</dbReference>
<dbReference type="AlphaFoldDB" id="A0A5K7ZYN9"/>